<keyword evidence="2" id="KW-0472">Membrane</keyword>
<feature type="region of interest" description="Disordered" evidence="1">
    <location>
        <begin position="478"/>
        <end position="517"/>
    </location>
</feature>
<feature type="transmembrane region" description="Helical" evidence="2">
    <location>
        <begin position="57"/>
        <end position="77"/>
    </location>
</feature>
<feature type="transmembrane region" description="Helical" evidence="2">
    <location>
        <begin position="83"/>
        <end position="101"/>
    </location>
</feature>
<feature type="transmembrane region" description="Helical" evidence="2">
    <location>
        <begin position="265"/>
        <end position="287"/>
    </location>
</feature>
<evidence type="ECO:0000256" key="1">
    <source>
        <dbReference type="SAM" id="MobiDB-lite"/>
    </source>
</evidence>
<feature type="transmembrane region" description="Helical" evidence="2">
    <location>
        <begin position="108"/>
        <end position="127"/>
    </location>
</feature>
<comment type="caution">
    <text evidence="3">The sequence shown here is derived from an EMBL/GenBank/DDBJ whole genome shotgun (WGS) entry which is preliminary data.</text>
</comment>
<protein>
    <submittedName>
        <fullName evidence="3">Uncharacterized protein</fullName>
    </submittedName>
</protein>
<accession>A0A4D9CW77</accession>
<feature type="compositionally biased region" description="Basic and acidic residues" evidence="1">
    <location>
        <begin position="502"/>
        <end position="513"/>
    </location>
</feature>
<evidence type="ECO:0000313" key="4">
    <source>
        <dbReference type="Proteomes" id="UP000355283"/>
    </source>
</evidence>
<name>A0A4D9CW77_9STRA</name>
<evidence type="ECO:0000256" key="2">
    <source>
        <dbReference type="SAM" id="Phobius"/>
    </source>
</evidence>
<feature type="transmembrane region" description="Helical" evidence="2">
    <location>
        <begin position="133"/>
        <end position="153"/>
    </location>
</feature>
<evidence type="ECO:0000313" key="3">
    <source>
        <dbReference type="EMBL" id="TFJ82357.1"/>
    </source>
</evidence>
<organism evidence="3 4">
    <name type="scientific">Nannochloropsis salina CCMP1776</name>
    <dbReference type="NCBI Taxonomy" id="1027361"/>
    <lineage>
        <taxon>Eukaryota</taxon>
        <taxon>Sar</taxon>
        <taxon>Stramenopiles</taxon>
        <taxon>Ochrophyta</taxon>
        <taxon>Eustigmatophyceae</taxon>
        <taxon>Eustigmatales</taxon>
        <taxon>Monodopsidaceae</taxon>
        <taxon>Microchloropsis</taxon>
        <taxon>Microchloropsis salina</taxon>
    </lineage>
</organism>
<dbReference type="Proteomes" id="UP000355283">
    <property type="component" value="Unassembled WGS sequence"/>
</dbReference>
<keyword evidence="4" id="KW-1185">Reference proteome</keyword>
<keyword evidence="2" id="KW-0812">Transmembrane</keyword>
<feature type="transmembrane region" description="Helical" evidence="2">
    <location>
        <begin position="188"/>
        <end position="208"/>
    </location>
</feature>
<keyword evidence="2" id="KW-1133">Transmembrane helix</keyword>
<feature type="transmembrane region" description="Helical" evidence="2">
    <location>
        <begin position="160"/>
        <end position="182"/>
    </location>
</feature>
<reference evidence="3 4" key="1">
    <citation type="submission" date="2019-01" db="EMBL/GenBank/DDBJ databases">
        <title>Nuclear Genome Assembly of the Microalgal Biofuel strain Nannochloropsis salina CCMP1776.</title>
        <authorList>
            <person name="Hovde B."/>
        </authorList>
    </citation>
    <scope>NUCLEOTIDE SEQUENCE [LARGE SCALE GENOMIC DNA]</scope>
    <source>
        <strain evidence="3 4">CCMP1776</strain>
    </source>
</reference>
<gene>
    <name evidence="3" type="ORF">NSK_006330</name>
</gene>
<dbReference type="AlphaFoldDB" id="A0A4D9CW77"/>
<feature type="transmembrane region" description="Helical" evidence="2">
    <location>
        <begin position="220"/>
        <end position="241"/>
    </location>
</feature>
<sequence length="854" mass="91408">MTDVHIYVTRPGVLFREVYTVGGQVLLLAGNAVFTGCTFLSNLLFVNVVGVGDAIGVFGGTAIFTGCSFTLNCAFLSSQGTGMLLFMGGGVSVFTGCQAILNIGARTFFGAGGTFFSGGGVSIWTGVSVHADIALLFGAAVGVILGQGAGIFIKTGVSQTGYIAVNAVACLGLTLYVGSGVVVQSETLWVRVAAVTAFYGGGGSVYIHAGTVSIINTAGLIINIILFASIAGGHFFLHAGWLTTVNMYFYKFECVGVVYGQGTEILVLAGGAALINTGYQGGVYFVFHGNRRLAQFWIAGHDVVLRSNKTFSGAIATRDKVTYILKDRTRMRVQMQNVAFEDYDQTEVERVFGFRNHRRHLTSLQEKLEAFAVFDPPTQEDEEGLSLTPTVKATPTPSTLSLMAEAPVLEQAYQRVVPFTHLYIPTIPTDVRTDHIFLAGGLDDCSLCNVKPGHTSENVDGPGAATCALADRCENRAPSRRDALDENSSSSSSSKGSNNNSNKRDGSSSKDDWWNPPLDLGMPNSSVAVLDIQVKYTPTYPFTAYLEPDSVEVGIKKAFLTLGVTPRAHVRVQPDLVNPLNFDDEEYVKAVRRDTEQNGGLNAAEVGTTLRDEEGELLEEFLRAGDRKMVYEECLSKSFRVYVVSDWQNVTDTHVDKLKGAAGSGALTLALQDTQPADDGVKICEAFLKTARSIFIPGLKASSSKKEALEKGKSSIADVLGAGKATSMAAAALTDSVTGARVDEVWMGKTYALEIENFAPATPLVVKLVPRDGDGPLTLDAFFLRDGEGALTAWMWTVDETVEPGAYFLQVTSEETSSRSSTIFEKLSTLVGLKSATPTTASNFAYTQAFDVRE</sequence>
<proteinExistence type="predicted"/>
<feature type="compositionally biased region" description="Low complexity" evidence="1">
    <location>
        <begin position="487"/>
        <end position="501"/>
    </location>
</feature>
<dbReference type="EMBL" id="SDOX01000114">
    <property type="protein sequence ID" value="TFJ82357.1"/>
    <property type="molecule type" value="Genomic_DNA"/>
</dbReference>